<evidence type="ECO:0000256" key="6">
    <source>
        <dbReference type="ARBA" id="ARBA00022989"/>
    </source>
</evidence>
<reference evidence="9 10" key="1">
    <citation type="submission" date="2017-06" db="EMBL/GenBank/DDBJ databases">
        <title>Complete Genome Sequence of the Soil Carbazole-Degrading Bacterium Nocardioides aromaticivorans IC177.</title>
        <authorList>
            <person name="Vejarano F."/>
            <person name="Suzuki-Minakuchi C."/>
            <person name="Ohtsubo Y."/>
            <person name="Tsuda M."/>
            <person name="Okada K."/>
            <person name="Nojiri H."/>
        </authorList>
    </citation>
    <scope>NUCLEOTIDE SEQUENCE [LARGE SCALE GENOMIC DNA]</scope>
    <source>
        <strain evidence="9 10">IC177</strain>
    </source>
</reference>
<keyword evidence="2" id="KW-1003">Cell membrane</keyword>
<evidence type="ECO:0000313" key="10">
    <source>
        <dbReference type="Proteomes" id="UP000662818"/>
    </source>
</evidence>
<keyword evidence="7 8" id="KW-0472">Membrane</keyword>
<gene>
    <name evidence="9" type="ORF">CFH99_13565</name>
</gene>
<protein>
    <recommendedName>
        <fullName evidence="11">Glycosyltransferase RgtA/B/C/D-like domain-containing protein</fullName>
    </recommendedName>
</protein>
<dbReference type="PANTHER" id="PTHR33908">
    <property type="entry name" value="MANNOSYLTRANSFERASE YKCB-RELATED"/>
    <property type="match status" value="1"/>
</dbReference>
<feature type="transmembrane region" description="Helical" evidence="8">
    <location>
        <begin position="363"/>
        <end position="386"/>
    </location>
</feature>
<feature type="transmembrane region" description="Helical" evidence="8">
    <location>
        <begin position="302"/>
        <end position="324"/>
    </location>
</feature>
<accession>A0ABX7PLN1</accession>
<feature type="transmembrane region" description="Helical" evidence="8">
    <location>
        <begin position="208"/>
        <end position="225"/>
    </location>
</feature>
<dbReference type="PANTHER" id="PTHR33908:SF11">
    <property type="entry name" value="MEMBRANE PROTEIN"/>
    <property type="match status" value="1"/>
</dbReference>
<feature type="transmembrane region" description="Helical" evidence="8">
    <location>
        <begin position="237"/>
        <end position="258"/>
    </location>
</feature>
<dbReference type="Proteomes" id="UP000662818">
    <property type="component" value="Chromosome"/>
</dbReference>
<keyword evidence="5 8" id="KW-0812">Transmembrane</keyword>
<feature type="transmembrane region" description="Helical" evidence="8">
    <location>
        <begin position="398"/>
        <end position="421"/>
    </location>
</feature>
<organism evidence="9 10">
    <name type="scientific">Nocardioides aromaticivorans</name>
    <dbReference type="NCBI Taxonomy" id="200618"/>
    <lineage>
        <taxon>Bacteria</taxon>
        <taxon>Bacillati</taxon>
        <taxon>Actinomycetota</taxon>
        <taxon>Actinomycetes</taxon>
        <taxon>Propionibacteriales</taxon>
        <taxon>Nocardioidaceae</taxon>
        <taxon>Nocardioides</taxon>
    </lineage>
</organism>
<evidence type="ECO:0008006" key="11">
    <source>
        <dbReference type="Google" id="ProtNLM"/>
    </source>
</evidence>
<name>A0ABX7PLN1_9ACTN</name>
<feature type="transmembrane region" description="Helical" evidence="8">
    <location>
        <begin position="96"/>
        <end position="119"/>
    </location>
</feature>
<evidence type="ECO:0000313" key="9">
    <source>
        <dbReference type="EMBL" id="QSR26655.1"/>
    </source>
</evidence>
<evidence type="ECO:0000256" key="3">
    <source>
        <dbReference type="ARBA" id="ARBA00022676"/>
    </source>
</evidence>
<keyword evidence="6 8" id="KW-1133">Transmembrane helix</keyword>
<keyword evidence="4" id="KW-0808">Transferase</keyword>
<evidence type="ECO:0000256" key="8">
    <source>
        <dbReference type="SAM" id="Phobius"/>
    </source>
</evidence>
<feature type="transmembrane region" description="Helical" evidence="8">
    <location>
        <begin position="336"/>
        <end position="357"/>
    </location>
</feature>
<evidence type="ECO:0000256" key="2">
    <source>
        <dbReference type="ARBA" id="ARBA00022475"/>
    </source>
</evidence>
<proteinExistence type="predicted"/>
<dbReference type="InterPro" id="IPR050297">
    <property type="entry name" value="LipidA_mod_glycosyltrf_83"/>
</dbReference>
<dbReference type="EMBL" id="CP022295">
    <property type="protein sequence ID" value="QSR26655.1"/>
    <property type="molecule type" value="Genomic_DNA"/>
</dbReference>
<sequence>MVLRRAPQVLLGLLLLLLVGFVLTQADVHGRTFDEPLQNDYGHRVLDWYLSLGSDRSFLDYPEKTQLPQHGPFFETVVAAFQSGAGRLFDADPWTVRSLVCGLTGVLGVALMALCALEIARGSRRISEQGAWWFALTAALALALYPRWTGAILTNSKDTTLAVAMLAVLWLTIRLARRWEEEPDRLPWRSLAVLGVVFGMAVSIRVIALLWVPVVGVLALVWWLLHGRDAAGLRRVAAGAGVVGLASYLTILAVWPYVFLNPVGGLPTAIASMSKYPWDDPILYKGEMVEAMMLPRDYVPTWLWQGSPWLSVLLALAGTALAVVDLVRRRGIASDIALLGAFLFPVLALIALDPTLYNALRHFLFVVPPMLLLAAYALVVGVGWLLRDGASVRWRPWAAGVAVLVAVAAQVQVLVGVARIYPYEYMYFNAATGGFEKQHTQFETDYWAACTRDAMLWLDDHWRDYTSKKKATVQNRWGVDGQLEQYRSKQLEVLPEGKPDFGIYTLMNWRRDPWPKFDSIKQFEVDGVVLCEVQVNPDLT</sequence>
<keyword evidence="3" id="KW-0328">Glycosyltransferase</keyword>
<feature type="transmembrane region" description="Helical" evidence="8">
    <location>
        <begin position="131"/>
        <end position="148"/>
    </location>
</feature>
<evidence type="ECO:0000256" key="5">
    <source>
        <dbReference type="ARBA" id="ARBA00022692"/>
    </source>
</evidence>
<evidence type="ECO:0000256" key="7">
    <source>
        <dbReference type="ARBA" id="ARBA00023136"/>
    </source>
</evidence>
<comment type="subcellular location">
    <subcellularLocation>
        <location evidence="1">Cell membrane</location>
        <topology evidence="1">Multi-pass membrane protein</topology>
    </subcellularLocation>
</comment>
<evidence type="ECO:0000256" key="1">
    <source>
        <dbReference type="ARBA" id="ARBA00004651"/>
    </source>
</evidence>
<evidence type="ECO:0000256" key="4">
    <source>
        <dbReference type="ARBA" id="ARBA00022679"/>
    </source>
</evidence>
<keyword evidence="10" id="KW-1185">Reference proteome</keyword>